<dbReference type="PANTHER" id="PTHR31088:SF6">
    <property type="entry name" value="PHAGE SHOCK PROTEIN A"/>
    <property type="match status" value="1"/>
</dbReference>
<dbReference type="GO" id="GO:0009271">
    <property type="term" value="P:phage shock"/>
    <property type="evidence" value="ECO:0007669"/>
    <property type="project" value="TreeGrafter"/>
</dbReference>
<name>F2JXZ2_MARM1</name>
<protein>
    <submittedName>
        <fullName evidence="3">Phage shock protein A, PspA</fullName>
    </submittedName>
</protein>
<reference evidence="3 4" key="1">
    <citation type="journal article" date="2012" name="Stand. Genomic Sci.">
        <title>Complete genome sequence of the melanogenic marine bacterium Marinomonas mediterranea type strain (MMB-1(T)).</title>
        <authorList>
            <person name="Lucas-Elio P."/>
            <person name="Goodwin L."/>
            <person name="Woyke T."/>
            <person name="Pitluck S."/>
            <person name="Nolan M."/>
            <person name="Kyrpides N.C."/>
            <person name="Detter J.C."/>
            <person name="Copeland A."/>
            <person name="Teshima H."/>
            <person name="Bruce D."/>
            <person name="Detter C."/>
            <person name="Tapia R."/>
            <person name="Han S."/>
            <person name="Land M.L."/>
            <person name="Ivanova N."/>
            <person name="Mikhailova N."/>
            <person name="Johnston A.W."/>
            <person name="Sanchez-Amat A."/>
        </authorList>
    </citation>
    <scope>NUCLEOTIDE SEQUENCE [LARGE SCALE GENOMIC DNA]</scope>
    <source>
        <strain evidence="4">ATCC 700492 / JCM 21426 / NBRC 103028 / MMB-1</strain>
    </source>
</reference>
<dbReference type="PANTHER" id="PTHR31088">
    <property type="entry name" value="MEMBRANE-ASSOCIATED PROTEIN VIPP1, CHLOROPLASTIC"/>
    <property type="match status" value="1"/>
</dbReference>
<dbReference type="AlphaFoldDB" id="F2JXZ2"/>
<dbReference type="InterPro" id="IPR014319">
    <property type="entry name" value="Phageshock_PspA"/>
</dbReference>
<evidence type="ECO:0000256" key="1">
    <source>
        <dbReference type="ARBA" id="ARBA00043985"/>
    </source>
</evidence>
<evidence type="ECO:0000313" key="4">
    <source>
        <dbReference type="Proteomes" id="UP000001062"/>
    </source>
</evidence>
<dbReference type="Proteomes" id="UP000001062">
    <property type="component" value="Chromosome"/>
</dbReference>
<keyword evidence="4" id="KW-1185">Reference proteome</keyword>
<dbReference type="Pfam" id="PF04012">
    <property type="entry name" value="PspA_IM30"/>
    <property type="match status" value="1"/>
</dbReference>
<gene>
    <name evidence="3" type="ordered locus">Marme_0338</name>
</gene>
<dbReference type="eggNOG" id="COG1842">
    <property type="taxonomic scope" value="Bacteria"/>
</dbReference>
<dbReference type="KEGG" id="mme:Marme_0338"/>
<evidence type="ECO:0000256" key="2">
    <source>
        <dbReference type="SAM" id="Coils"/>
    </source>
</evidence>
<organism evidence="3 4">
    <name type="scientific">Marinomonas mediterranea (strain ATCC 700492 / JCM 21426 / NBRC 103028 / MMB-1)</name>
    <dbReference type="NCBI Taxonomy" id="717774"/>
    <lineage>
        <taxon>Bacteria</taxon>
        <taxon>Pseudomonadati</taxon>
        <taxon>Pseudomonadota</taxon>
        <taxon>Gammaproteobacteria</taxon>
        <taxon>Oceanospirillales</taxon>
        <taxon>Oceanospirillaceae</taxon>
        <taxon>Marinomonas</taxon>
    </lineage>
</organism>
<sequence length="252" mass="29309">MHSDMYKLIIQCGIERYFEYSSIDNEEEIMGIFSRMTDIINSNLTSLLDKAEDPKKMIRMMIQEMEETLVEVRSSTARVIADRKTTGRRLERLKADIHEWEKKAVLAIEKGREDLARAALSEKQQSEKEMDGINAELGNLDEHLEQLNEEIAQLQSKLDDAKAKQKALLMRQSSVENRLKVKRQSHRADISDAFEKFERFERRMDHLEGQVESMDMGATSKQDLHAQFDELENNDAINDELARLKDKMDKQS</sequence>
<dbReference type="STRING" id="717774.Marme_0338"/>
<keyword evidence="2" id="KW-0175">Coiled coil</keyword>
<dbReference type="NCBIfam" id="TIGR02977">
    <property type="entry name" value="phageshock_pspA"/>
    <property type="match status" value="1"/>
</dbReference>
<dbReference type="HOGENOM" id="CLU_056466_3_0_6"/>
<dbReference type="PATRIC" id="fig|717774.3.peg.346"/>
<dbReference type="InterPro" id="IPR007157">
    <property type="entry name" value="PspA_VIPP1"/>
</dbReference>
<dbReference type="EMBL" id="CP002583">
    <property type="protein sequence ID" value="ADZ89641.1"/>
    <property type="molecule type" value="Genomic_DNA"/>
</dbReference>
<accession>F2JXZ2</accession>
<comment type="similarity">
    <text evidence="1">Belongs to the PspA/Vipp/IM30 family.</text>
</comment>
<feature type="coiled-coil region" evidence="2">
    <location>
        <begin position="83"/>
        <end position="210"/>
    </location>
</feature>
<dbReference type="GO" id="GO:0005829">
    <property type="term" value="C:cytosol"/>
    <property type="evidence" value="ECO:0007669"/>
    <property type="project" value="TreeGrafter"/>
</dbReference>
<proteinExistence type="inferred from homology"/>
<evidence type="ECO:0000313" key="3">
    <source>
        <dbReference type="EMBL" id="ADZ89641.1"/>
    </source>
</evidence>